<dbReference type="InterPro" id="IPR011990">
    <property type="entry name" value="TPR-like_helical_dom_sf"/>
</dbReference>
<feature type="repeat" description="TPR" evidence="3">
    <location>
        <begin position="77"/>
        <end position="110"/>
    </location>
</feature>
<dbReference type="Pfam" id="PF13181">
    <property type="entry name" value="TPR_8"/>
    <property type="match status" value="1"/>
</dbReference>
<feature type="chain" id="PRO_5002244769" evidence="4">
    <location>
        <begin position="25"/>
        <end position="198"/>
    </location>
</feature>
<keyword evidence="6" id="KW-1185">Reference proteome</keyword>
<gene>
    <name evidence="5" type="ORF">X474_00835</name>
</gene>
<feature type="signal peptide" evidence="4">
    <location>
        <begin position="1"/>
        <end position="24"/>
    </location>
</feature>
<keyword evidence="2 3" id="KW-0802">TPR repeat</keyword>
<dbReference type="SUPFAM" id="SSF48452">
    <property type="entry name" value="TPR-like"/>
    <property type="match status" value="1"/>
</dbReference>
<dbReference type="Pfam" id="PF13432">
    <property type="entry name" value="TPR_16"/>
    <property type="match status" value="1"/>
</dbReference>
<dbReference type="Gene3D" id="1.25.40.10">
    <property type="entry name" value="Tetratricopeptide repeat domain"/>
    <property type="match status" value="2"/>
</dbReference>
<name>A0A0D2JD03_9BACT</name>
<evidence type="ECO:0000313" key="5">
    <source>
        <dbReference type="EMBL" id="KIX16064.1"/>
    </source>
</evidence>
<evidence type="ECO:0000256" key="1">
    <source>
        <dbReference type="ARBA" id="ARBA00022737"/>
    </source>
</evidence>
<proteinExistence type="predicted"/>
<dbReference type="PROSITE" id="PS50005">
    <property type="entry name" value="TPR"/>
    <property type="match status" value="2"/>
</dbReference>
<dbReference type="InParanoid" id="A0A0D2JD03"/>
<dbReference type="STRING" id="1429043.X474_00835"/>
<dbReference type="Proteomes" id="UP000032233">
    <property type="component" value="Unassembled WGS sequence"/>
</dbReference>
<reference evidence="5 6" key="1">
    <citation type="submission" date="2013-11" db="EMBL/GenBank/DDBJ databases">
        <title>Metagenomic analysis of a methanogenic consortium involved in long chain n-alkane degradation.</title>
        <authorList>
            <person name="Davidova I.A."/>
            <person name="Callaghan A.V."/>
            <person name="Wawrik B."/>
            <person name="Pruitt S."/>
            <person name="Marks C."/>
            <person name="Duncan K.E."/>
            <person name="Suflita J.M."/>
        </authorList>
    </citation>
    <scope>NUCLEOTIDE SEQUENCE [LARGE SCALE GENOMIC DNA]</scope>
    <source>
        <strain evidence="5 6">SPR</strain>
    </source>
</reference>
<evidence type="ECO:0000256" key="2">
    <source>
        <dbReference type="ARBA" id="ARBA00022803"/>
    </source>
</evidence>
<dbReference type="GO" id="GO:0016020">
    <property type="term" value="C:membrane"/>
    <property type="evidence" value="ECO:0007669"/>
    <property type="project" value="TreeGrafter"/>
</dbReference>
<evidence type="ECO:0000256" key="3">
    <source>
        <dbReference type="PROSITE-ProRule" id="PRU00339"/>
    </source>
</evidence>
<dbReference type="RefSeq" id="WP_044346134.1">
    <property type="nucleotide sequence ID" value="NZ_AZAC01000001.1"/>
</dbReference>
<dbReference type="SMART" id="SM00028">
    <property type="entry name" value="TPR"/>
    <property type="match status" value="3"/>
</dbReference>
<evidence type="ECO:0000313" key="6">
    <source>
        <dbReference type="Proteomes" id="UP000032233"/>
    </source>
</evidence>
<dbReference type="PROSITE" id="PS51257">
    <property type="entry name" value="PROKAR_LIPOPROTEIN"/>
    <property type="match status" value="1"/>
</dbReference>
<dbReference type="PROSITE" id="PS50293">
    <property type="entry name" value="TPR_REGION"/>
    <property type="match status" value="1"/>
</dbReference>
<feature type="repeat" description="TPR" evidence="3">
    <location>
        <begin position="111"/>
        <end position="144"/>
    </location>
</feature>
<dbReference type="GO" id="GO:0072380">
    <property type="term" value="C:TRC complex"/>
    <property type="evidence" value="ECO:0007669"/>
    <property type="project" value="TreeGrafter"/>
</dbReference>
<dbReference type="InterPro" id="IPR047150">
    <property type="entry name" value="SGT"/>
</dbReference>
<dbReference type="AlphaFoldDB" id="A0A0D2JD03"/>
<dbReference type="PATRIC" id="fig|1429043.3.peg.173"/>
<dbReference type="GO" id="GO:0006620">
    <property type="term" value="P:post-translational protein targeting to endoplasmic reticulum membrane"/>
    <property type="evidence" value="ECO:0007669"/>
    <property type="project" value="TreeGrafter"/>
</dbReference>
<evidence type="ECO:0000256" key="4">
    <source>
        <dbReference type="SAM" id="SignalP"/>
    </source>
</evidence>
<organism evidence="5 6">
    <name type="scientific">Dethiosulfatarculus sandiegensis</name>
    <dbReference type="NCBI Taxonomy" id="1429043"/>
    <lineage>
        <taxon>Bacteria</taxon>
        <taxon>Pseudomonadati</taxon>
        <taxon>Thermodesulfobacteriota</taxon>
        <taxon>Desulfarculia</taxon>
        <taxon>Desulfarculales</taxon>
        <taxon>Desulfarculaceae</taxon>
        <taxon>Dethiosulfatarculus</taxon>
    </lineage>
</organism>
<sequence length="198" mass="22061">MIKKKPFIIAALICAVVFSFGSCAAATENAFDDLAAHLALDDIASGLAMNQSGRYDEAIKRFTRAINSGRLSPDNLAIAYNNRANAYLDKGNVGKAAGDYNRAISASPNFTQALYNRGILNYQLKRYKDSLKDFNKAIELDPDYAAAYFNRSFPLIKLNKPKRAEADLKKAVSLDPLNRKYQARLFKIQELQDEPNNK</sequence>
<dbReference type="EMBL" id="AZAC01000001">
    <property type="protein sequence ID" value="KIX16064.1"/>
    <property type="molecule type" value="Genomic_DNA"/>
</dbReference>
<accession>A0A0D2JD03</accession>
<dbReference type="OrthoDB" id="5454152at2"/>
<dbReference type="PANTHER" id="PTHR45831">
    <property type="entry name" value="LD24721P"/>
    <property type="match status" value="1"/>
</dbReference>
<comment type="caution">
    <text evidence="5">The sequence shown here is derived from an EMBL/GenBank/DDBJ whole genome shotgun (WGS) entry which is preliminary data.</text>
</comment>
<dbReference type="InterPro" id="IPR019734">
    <property type="entry name" value="TPR_rpt"/>
</dbReference>
<protein>
    <submittedName>
        <fullName evidence="5">Uncharacterized protein</fullName>
    </submittedName>
</protein>
<keyword evidence="4" id="KW-0732">Signal</keyword>
<dbReference type="GO" id="GO:0060090">
    <property type="term" value="F:molecular adaptor activity"/>
    <property type="evidence" value="ECO:0007669"/>
    <property type="project" value="TreeGrafter"/>
</dbReference>
<keyword evidence="1" id="KW-0677">Repeat</keyword>
<dbReference type="PANTHER" id="PTHR45831:SF2">
    <property type="entry name" value="LD24721P"/>
    <property type="match status" value="1"/>
</dbReference>